<gene>
    <name evidence="1" type="ORF">BHO_0900064</name>
</gene>
<name>W5T233_BORHE</name>
<dbReference type="EMBL" id="CP005720">
    <property type="protein sequence ID" value="AHH13282.1"/>
    <property type="molecule type" value="Genomic_DNA"/>
</dbReference>
<organism evidence="1">
    <name type="scientific">Borrelia hermsii YBT</name>
    <dbReference type="NCBI Taxonomy" id="1313295"/>
    <lineage>
        <taxon>Bacteria</taxon>
        <taxon>Pseudomonadati</taxon>
        <taxon>Spirochaetota</taxon>
        <taxon>Spirochaetia</taxon>
        <taxon>Spirochaetales</taxon>
        <taxon>Borreliaceae</taxon>
        <taxon>Borrelia</taxon>
    </lineage>
</organism>
<geneLocation type="plasmid" evidence="1">
    <name>unnamed</name>
</geneLocation>
<accession>W5T233</accession>
<proteinExistence type="predicted"/>
<sequence length="59" mass="7045">MHSVLDETPCDSLEVIDKFLIQLKNDDSNILGYFETKPELKTIKYWRDLINNYLTYFIS</sequence>
<dbReference type="AlphaFoldDB" id="W5T233"/>
<evidence type="ECO:0000313" key="1">
    <source>
        <dbReference type="EMBL" id="AHH13282.1"/>
    </source>
</evidence>
<reference evidence="1" key="1">
    <citation type="submission" date="2013-04" db="EMBL/GenBank/DDBJ databases">
        <title>Comparative Genomics of Relapsing Fever Spirochetes.</title>
        <authorList>
            <person name="Schwan T.G."/>
            <person name="Raffel S.J."/>
            <person name="Porcella S.F."/>
            <person name="Martens C.A."/>
            <person name="Bruno D.P."/>
            <person name="Ricklefs S.M."/>
            <person name="Barbian K.B."/>
        </authorList>
    </citation>
    <scope>NUCLEOTIDE SEQUENCE</scope>
    <source>
        <strain evidence="1">YBT</strain>
        <plasmid evidence="1">unnamed</plasmid>
    </source>
</reference>
<keyword evidence="1" id="KW-0614">Plasmid</keyword>
<dbReference type="HOGENOM" id="CLU_2951136_0_0_12"/>
<protein>
    <submittedName>
        <fullName evidence="1">ERF superfamily protein</fullName>
    </submittedName>
</protein>